<dbReference type="EMBL" id="CP043451">
    <property type="protein sequence ID" value="QEM07048.1"/>
    <property type="molecule type" value="Genomic_DNA"/>
</dbReference>
<feature type="domain" description="TonB-dependent receptor plug" evidence="12">
    <location>
        <begin position="154"/>
        <end position="249"/>
    </location>
</feature>
<dbReference type="PANTHER" id="PTHR30442:SF0">
    <property type="entry name" value="FE(3+) DICITRATE TRANSPORT PROTEIN FECA"/>
    <property type="match status" value="1"/>
</dbReference>
<dbReference type="AlphaFoldDB" id="A0AAE6JKI5"/>
<comment type="similarity">
    <text evidence="9 10">Belongs to the TonB-dependent receptor family.</text>
</comment>
<evidence type="ECO:0000256" key="1">
    <source>
        <dbReference type="ARBA" id="ARBA00004571"/>
    </source>
</evidence>
<dbReference type="Gene3D" id="2.170.130.10">
    <property type="entry name" value="TonB-dependent receptor, plug domain"/>
    <property type="match status" value="1"/>
</dbReference>
<keyword evidence="3 9" id="KW-1134">Transmembrane beta strand</keyword>
<gene>
    <name evidence="13" type="ORF">DIU31_027380</name>
    <name evidence="14" type="ORF">J3L21_00025</name>
</gene>
<feature type="domain" description="TonB-dependent receptor-like beta-barrel" evidence="11">
    <location>
        <begin position="330"/>
        <end position="776"/>
    </location>
</feature>
<evidence type="ECO:0000313" key="14">
    <source>
        <dbReference type="EMBL" id="QTE50410.1"/>
    </source>
</evidence>
<accession>A0AAE6JKI5</accession>
<dbReference type="InterPro" id="IPR039426">
    <property type="entry name" value="TonB-dep_rcpt-like"/>
</dbReference>
<dbReference type="SUPFAM" id="SSF49464">
    <property type="entry name" value="Carboxypeptidase regulatory domain-like"/>
    <property type="match status" value="1"/>
</dbReference>
<dbReference type="Pfam" id="PF07715">
    <property type="entry name" value="Plug"/>
    <property type="match status" value="1"/>
</dbReference>
<dbReference type="PROSITE" id="PS01156">
    <property type="entry name" value="TONB_DEPENDENT_REC_2"/>
    <property type="match status" value="1"/>
</dbReference>
<dbReference type="InterPro" id="IPR012910">
    <property type="entry name" value="Plug_dom"/>
</dbReference>
<evidence type="ECO:0000256" key="3">
    <source>
        <dbReference type="ARBA" id="ARBA00022452"/>
    </source>
</evidence>
<evidence type="ECO:0000259" key="12">
    <source>
        <dbReference type="Pfam" id="PF07715"/>
    </source>
</evidence>
<dbReference type="InterPro" id="IPR008969">
    <property type="entry name" value="CarboxyPept-like_regulatory"/>
</dbReference>
<reference evidence="14 16" key="2">
    <citation type="submission" date="2021-03" db="EMBL/GenBank/DDBJ databases">
        <title>Mucilaginibacter strains isolated from gold and copper mining confer multi heavy-metal resistance.</title>
        <authorList>
            <person name="Li Y."/>
        </authorList>
    </citation>
    <scope>NUCLEOTIDE SEQUENCE [LARGE SCALE GENOMIC DNA]</scope>
    <source>
        <strain evidence="14 16">P2-4</strain>
    </source>
</reference>
<evidence type="ECO:0000313" key="13">
    <source>
        <dbReference type="EMBL" id="QEM07048.1"/>
    </source>
</evidence>
<protein>
    <submittedName>
        <fullName evidence="13 14">TonB-dependent receptor</fullName>
    </submittedName>
</protein>
<evidence type="ECO:0000256" key="10">
    <source>
        <dbReference type="RuleBase" id="RU003357"/>
    </source>
</evidence>
<sequence length="810" mass="90862">MNTALLNYLKAKASVIFLFSFIIQFPLSAQTLRHQIYGQVTGENDVSLSSVTVQLDTQTITTDKNGFFAFDQIQNGSHLIKLSREGYLPQQMTITTNGTELSRLNFQLKATARQLTEVIVKGYKAINGMGYLNDVHNGVIYAGKKTEVILLDSLDANTAQNNPRQVLGRIPGANYSETEGGGFPSNGIGFRGLNPTQSVETNTRQNGYNVVADIYGYPEAYYLPPLEAVESIEVTRGASSLQFGPQFGGVINYITKQGVKDKPLEINVQETGGSFGLFNAFTSAGGTIGKFNYYGFIQYKNIQGWRPNSEVQQVSGFAGVNYQANAKLKVGLEYSILRNRIHMPGGFDDMQFNFDSRASYRARNWLRSPWNIFAATAEYKFTDHTTLYVKSSVLLSARDLVWRNEDGGPGELDSISPITNNYVNREVQRERFTNWTTEVRLLHTYQLFKQENILAAGIRVFTGKMKRQGGGEGTTGSDFDLTLLDPRYEYDLDFTTLNIAPFLENMFKLNDRFSITPGIRYEYINSSAKGYVTDGNDVLRSDRSKNRYIALFGVGLQYKTTTTTNIYGNISQAYRPVTYDQLTPFATTAVIDPNMKDADGYNADLGWRGSVKNYLNFDISSFLLQYNNRIGIIQKTDAQGNDYAFRTNVANSVHRGLETYLELNISRIFFPGMGFGRISIFNSFSFVDARYTTGEFKDKYVEYAPRTINRAGITYAYKPFSTTFLISNTAKSYGDATNTLNSPDPAVGLIPAYRVLDWSGKLTLYRYNFKFGVNNLADKRYFTIRTNEYPGPGIIPAIGRSFYFGIGAKF</sequence>
<dbReference type="Gene3D" id="2.40.170.20">
    <property type="entry name" value="TonB-dependent receptor, beta-barrel domain"/>
    <property type="match status" value="1"/>
</dbReference>
<dbReference type="Proteomes" id="UP000663940">
    <property type="component" value="Chromosome"/>
</dbReference>
<dbReference type="InterPro" id="IPR036942">
    <property type="entry name" value="Beta-barrel_TonB_sf"/>
</dbReference>
<keyword evidence="4 9" id="KW-0812">Transmembrane</keyword>
<keyword evidence="7 9" id="KW-0472">Membrane</keyword>
<dbReference type="EMBL" id="CP071880">
    <property type="protein sequence ID" value="QTE50410.1"/>
    <property type="molecule type" value="Genomic_DNA"/>
</dbReference>
<evidence type="ECO:0000256" key="7">
    <source>
        <dbReference type="ARBA" id="ARBA00023136"/>
    </source>
</evidence>
<evidence type="ECO:0000256" key="5">
    <source>
        <dbReference type="ARBA" id="ARBA00022729"/>
    </source>
</evidence>
<keyword evidence="2 9" id="KW-0813">Transport</keyword>
<evidence type="ECO:0000256" key="8">
    <source>
        <dbReference type="ARBA" id="ARBA00023237"/>
    </source>
</evidence>
<keyword evidence="6 10" id="KW-0798">TonB box</keyword>
<dbReference type="PROSITE" id="PS52016">
    <property type="entry name" value="TONB_DEPENDENT_REC_3"/>
    <property type="match status" value="1"/>
</dbReference>
<dbReference type="InterPro" id="IPR037066">
    <property type="entry name" value="Plug_dom_sf"/>
</dbReference>
<keyword evidence="8 9" id="KW-0998">Cell outer membrane</keyword>
<dbReference type="Pfam" id="PF13715">
    <property type="entry name" value="CarbopepD_reg_2"/>
    <property type="match status" value="1"/>
</dbReference>
<evidence type="ECO:0000256" key="6">
    <source>
        <dbReference type="ARBA" id="ARBA00023077"/>
    </source>
</evidence>
<comment type="subcellular location">
    <subcellularLocation>
        <location evidence="1 9">Cell outer membrane</location>
        <topology evidence="1 9">Multi-pass membrane protein</topology>
    </subcellularLocation>
</comment>
<organism evidence="13 15">
    <name type="scientific">Mucilaginibacter rubeus</name>
    <dbReference type="NCBI Taxonomy" id="2027860"/>
    <lineage>
        <taxon>Bacteria</taxon>
        <taxon>Pseudomonadati</taxon>
        <taxon>Bacteroidota</taxon>
        <taxon>Sphingobacteriia</taxon>
        <taxon>Sphingobacteriales</taxon>
        <taxon>Sphingobacteriaceae</taxon>
        <taxon>Mucilaginibacter</taxon>
    </lineage>
</organism>
<evidence type="ECO:0000259" key="11">
    <source>
        <dbReference type="Pfam" id="PF00593"/>
    </source>
</evidence>
<dbReference type="PANTHER" id="PTHR30442">
    <property type="entry name" value="IRON III DICITRATE TRANSPORT PROTEIN FECA"/>
    <property type="match status" value="1"/>
</dbReference>
<dbReference type="Gene3D" id="2.60.40.1120">
    <property type="entry name" value="Carboxypeptidase-like, regulatory domain"/>
    <property type="match status" value="1"/>
</dbReference>
<dbReference type="GO" id="GO:0009279">
    <property type="term" value="C:cell outer membrane"/>
    <property type="evidence" value="ECO:0007669"/>
    <property type="project" value="UniProtKB-SubCell"/>
</dbReference>
<reference evidence="13 15" key="1">
    <citation type="submission" date="2019-08" db="EMBL/GenBank/DDBJ databases">
        <title>Comparative genome analysis confer to the adaptation heavy metal polluted environment.</title>
        <authorList>
            <person name="Li Y."/>
        </authorList>
    </citation>
    <scope>NUCLEOTIDE SEQUENCE [LARGE SCALE GENOMIC DNA]</scope>
    <source>
        <strain evidence="13 15">P2</strain>
    </source>
</reference>
<evidence type="ECO:0000313" key="15">
    <source>
        <dbReference type="Proteomes" id="UP000250557"/>
    </source>
</evidence>
<evidence type="ECO:0000256" key="4">
    <source>
        <dbReference type="ARBA" id="ARBA00022692"/>
    </source>
</evidence>
<name>A0AAE6JKI5_9SPHI</name>
<keyword evidence="13" id="KW-0675">Receptor</keyword>
<evidence type="ECO:0000256" key="9">
    <source>
        <dbReference type="PROSITE-ProRule" id="PRU01360"/>
    </source>
</evidence>
<evidence type="ECO:0000256" key="2">
    <source>
        <dbReference type="ARBA" id="ARBA00022448"/>
    </source>
</evidence>
<dbReference type="InterPro" id="IPR010917">
    <property type="entry name" value="TonB_rcpt_CS"/>
</dbReference>
<keyword evidence="16" id="KW-1185">Reference proteome</keyword>
<proteinExistence type="inferred from homology"/>
<dbReference type="InterPro" id="IPR000531">
    <property type="entry name" value="Beta-barrel_TonB"/>
</dbReference>
<dbReference type="GO" id="GO:0033214">
    <property type="term" value="P:siderophore-iron import into cell"/>
    <property type="evidence" value="ECO:0007669"/>
    <property type="project" value="TreeGrafter"/>
</dbReference>
<dbReference type="RefSeq" id="WP_112658201.1">
    <property type="nucleotide sequence ID" value="NZ_CP043451.1"/>
</dbReference>
<dbReference type="Pfam" id="PF00593">
    <property type="entry name" value="TonB_dep_Rec_b-barrel"/>
    <property type="match status" value="1"/>
</dbReference>
<dbReference type="Proteomes" id="UP000250557">
    <property type="component" value="Chromosome"/>
</dbReference>
<keyword evidence="5" id="KW-0732">Signal</keyword>
<dbReference type="SUPFAM" id="SSF56935">
    <property type="entry name" value="Porins"/>
    <property type="match status" value="1"/>
</dbReference>
<evidence type="ECO:0000313" key="16">
    <source>
        <dbReference type="Proteomes" id="UP000663940"/>
    </source>
</evidence>